<dbReference type="SUPFAM" id="SSF47413">
    <property type="entry name" value="lambda repressor-like DNA-binding domains"/>
    <property type="match status" value="1"/>
</dbReference>
<dbReference type="PROSITE" id="PS50943">
    <property type="entry name" value="HTH_CROC1"/>
    <property type="match status" value="1"/>
</dbReference>
<feature type="domain" description="HTH cro/C1-type" evidence="1">
    <location>
        <begin position="12"/>
        <end position="65"/>
    </location>
</feature>
<dbReference type="InterPro" id="IPR010982">
    <property type="entry name" value="Lambda_DNA-bd_dom_sf"/>
</dbReference>
<name>A0A1I5RTZ3_9BACT</name>
<dbReference type="CDD" id="cd00093">
    <property type="entry name" value="HTH_XRE"/>
    <property type="match status" value="1"/>
</dbReference>
<organism evidence="2 3">
    <name type="scientific">Pseudarcicella hirudinis</name>
    <dbReference type="NCBI Taxonomy" id="1079859"/>
    <lineage>
        <taxon>Bacteria</taxon>
        <taxon>Pseudomonadati</taxon>
        <taxon>Bacteroidota</taxon>
        <taxon>Cytophagia</taxon>
        <taxon>Cytophagales</taxon>
        <taxon>Flectobacillaceae</taxon>
        <taxon>Pseudarcicella</taxon>
    </lineage>
</organism>
<evidence type="ECO:0000313" key="2">
    <source>
        <dbReference type="EMBL" id="SFP61850.1"/>
    </source>
</evidence>
<dbReference type="RefSeq" id="WP_092015684.1">
    <property type="nucleotide sequence ID" value="NZ_FOXH01000004.1"/>
</dbReference>
<evidence type="ECO:0000259" key="1">
    <source>
        <dbReference type="PROSITE" id="PS50943"/>
    </source>
</evidence>
<dbReference type="EMBL" id="FOXH01000004">
    <property type="protein sequence ID" value="SFP61850.1"/>
    <property type="molecule type" value="Genomic_DNA"/>
</dbReference>
<proteinExistence type="predicted"/>
<dbReference type="Proteomes" id="UP000199306">
    <property type="component" value="Unassembled WGS sequence"/>
</dbReference>
<dbReference type="STRING" id="1079859.SAMN04515674_104238"/>
<dbReference type="AlphaFoldDB" id="A0A1I5RTZ3"/>
<keyword evidence="3" id="KW-1185">Reference proteome</keyword>
<reference evidence="2 3" key="1">
    <citation type="submission" date="2016-10" db="EMBL/GenBank/DDBJ databases">
        <authorList>
            <person name="de Groot N.N."/>
        </authorList>
    </citation>
    <scope>NUCLEOTIDE SEQUENCE [LARGE SCALE GENOMIC DNA]</scope>
    <source>
        <strain evidence="3">E92,LMG 26720,CCM 7988</strain>
    </source>
</reference>
<evidence type="ECO:0000313" key="3">
    <source>
        <dbReference type="Proteomes" id="UP000199306"/>
    </source>
</evidence>
<accession>A0A1I5RTZ3</accession>
<dbReference type="GO" id="GO:0003677">
    <property type="term" value="F:DNA binding"/>
    <property type="evidence" value="ECO:0007669"/>
    <property type="project" value="InterPro"/>
</dbReference>
<protein>
    <recommendedName>
        <fullName evidence="1">HTH cro/C1-type domain-containing protein</fullName>
    </recommendedName>
</protein>
<gene>
    <name evidence="2" type="ORF">SAMN04515674_104238</name>
</gene>
<sequence length="140" mass="16320">MKQKFYINGLIVKELMRKKNINSSQMARLLDMTRTNVGNILEREMIKEDLALKILSKLGYTMNDVEVMFVKGEFDKEKKESLSDNYLYDFVEEIKSLTKTIEDLTKTNYQQTQTINALVMAQLGKYSPVLMNPSFILFDN</sequence>
<dbReference type="InterPro" id="IPR001387">
    <property type="entry name" value="Cro/C1-type_HTH"/>
</dbReference>